<proteinExistence type="predicted"/>
<reference evidence="3" key="1">
    <citation type="journal article" date="2019" name="Int. J. Syst. Evol. Microbiol.">
        <title>The Global Catalogue of Microorganisms (GCM) 10K type strain sequencing project: providing services to taxonomists for standard genome sequencing and annotation.</title>
        <authorList>
            <consortium name="The Broad Institute Genomics Platform"/>
            <consortium name="The Broad Institute Genome Sequencing Center for Infectious Disease"/>
            <person name="Wu L."/>
            <person name="Ma J."/>
        </authorList>
    </citation>
    <scope>NUCLEOTIDE SEQUENCE [LARGE SCALE GENOMIC DNA]</scope>
    <source>
        <strain evidence="3">JCM 17938</strain>
    </source>
</reference>
<evidence type="ECO:0000313" key="3">
    <source>
        <dbReference type="Proteomes" id="UP001500212"/>
    </source>
</evidence>
<accession>A0ABP8TL61</accession>
<dbReference type="Proteomes" id="UP001500212">
    <property type="component" value="Unassembled WGS sequence"/>
</dbReference>
<keyword evidence="3" id="KW-1185">Reference proteome</keyword>
<evidence type="ECO:0000313" key="2">
    <source>
        <dbReference type="EMBL" id="GAA4608259.1"/>
    </source>
</evidence>
<gene>
    <name evidence="2" type="ORF">GCM10023195_32210</name>
</gene>
<name>A0ABP8TL61_9ACTN</name>
<dbReference type="RefSeq" id="WP_345354225.1">
    <property type="nucleotide sequence ID" value="NZ_BAABHJ010000008.1"/>
</dbReference>
<protein>
    <recommendedName>
        <fullName evidence="4">Secreted protein</fullName>
    </recommendedName>
</protein>
<sequence>MKRLALSAATLLAAGVATATLTTAAHADTWVTVGGPYETISSCHEAGQAYAAKYHPQYWTCDGDYHTDFYLKVFE</sequence>
<feature type="chain" id="PRO_5046850799" description="Secreted protein" evidence="1">
    <location>
        <begin position="20"/>
        <end position="75"/>
    </location>
</feature>
<comment type="caution">
    <text evidence="2">The sequence shown here is derived from an EMBL/GenBank/DDBJ whole genome shotgun (WGS) entry which is preliminary data.</text>
</comment>
<evidence type="ECO:0008006" key="4">
    <source>
        <dbReference type="Google" id="ProtNLM"/>
    </source>
</evidence>
<keyword evidence="1" id="KW-0732">Signal</keyword>
<dbReference type="EMBL" id="BAABHJ010000008">
    <property type="protein sequence ID" value="GAA4608259.1"/>
    <property type="molecule type" value="Genomic_DNA"/>
</dbReference>
<feature type="signal peptide" evidence="1">
    <location>
        <begin position="1"/>
        <end position="19"/>
    </location>
</feature>
<evidence type="ECO:0000256" key="1">
    <source>
        <dbReference type="SAM" id="SignalP"/>
    </source>
</evidence>
<organism evidence="2 3">
    <name type="scientific">Actinoallomurus liliacearum</name>
    <dbReference type="NCBI Taxonomy" id="1080073"/>
    <lineage>
        <taxon>Bacteria</taxon>
        <taxon>Bacillati</taxon>
        <taxon>Actinomycetota</taxon>
        <taxon>Actinomycetes</taxon>
        <taxon>Streptosporangiales</taxon>
        <taxon>Thermomonosporaceae</taxon>
        <taxon>Actinoallomurus</taxon>
    </lineage>
</organism>